<dbReference type="AlphaFoldDB" id="A0A290YZ32"/>
<dbReference type="CDD" id="cd08946">
    <property type="entry name" value="SDR_e"/>
    <property type="match status" value="1"/>
</dbReference>
<feature type="domain" description="NAD-dependent epimerase/dehydratase" evidence="2">
    <location>
        <begin position="6"/>
        <end position="207"/>
    </location>
</feature>
<dbReference type="InterPro" id="IPR036291">
    <property type="entry name" value="NAD(P)-bd_dom_sf"/>
</dbReference>
<evidence type="ECO:0000313" key="4">
    <source>
        <dbReference type="Proteomes" id="UP000218505"/>
    </source>
</evidence>
<dbReference type="Pfam" id="PF01370">
    <property type="entry name" value="Epimerase"/>
    <property type="match status" value="1"/>
</dbReference>
<sequence>MSPMRVLVTGARGYVGRAVAAELSGAGCEVVPLGCDVRSPGARDAARSVDAVVHLAALARVRESFGRALDHFDVNVAGTANLLRAGPARFVLASTAGVYGAPGVPVLSEDVPRAPASPYAASKAAAEDLVRWAAPGGVVLRLFNVAGGGDRDDTRIVTRACAAASGRLGPLAVHGDGGAVRDFVHVRDAARAFLVALGLDGGVFNVGATAASVADVVAAVEEVTGRPLAVEHHPAHPGEVRELRSDSARLRAAGWVPERSGLVELVRDQWLSETAAGSR</sequence>
<reference evidence="3" key="1">
    <citation type="submission" date="2017-09" db="EMBL/GenBank/DDBJ databases">
        <title>Complete Genome Sequence of ansamitocin-producing Bacterium Actinosynnema pretiosum X47.</title>
        <authorList>
            <person name="Cao G."/>
            <person name="Zong G."/>
            <person name="Zhong C."/>
            <person name="Fu J."/>
        </authorList>
    </citation>
    <scope>NUCLEOTIDE SEQUENCE [LARGE SCALE GENOMIC DNA]</scope>
    <source>
        <strain evidence="3">X47</strain>
    </source>
</reference>
<proteinExistence type="inferred from homology"/>
<comment type="similarity">
    <text evidence="1">Belongs to the NAD(P)-dependent epimerase/dehydratase family.</text>
</comment>
<dbReference type="SUPFAM" id="SSF51735">
    <property type="entry name" value="NAD(P)-binding Rossmann-fold domains"/>
    <property type="match status" value="1"/>
</dbReference>
<dbReference type="PANTHER" id="PTHR43000">
    <property type="entry name" value="DTDP-D-GLUCOSE 4,6-DEHYDRATASE-RELATED"/>
    <property type="match status" value="1"/>
</dbReference>
<dbReference type="Gene3D" id="3.40.50.720">
    <property type="entry name" value="NAD(P)-binding Rossmann-like Domain"/>
    <property type="match status" value="1"/>
</dbReference>
<dbReference type="InterPro" id="IPR001509">
    <property type="entry name" value="Epimerase_deHydtase"/>
</dbReference>
<accession>A0A290YZ32</accession>
<organism evidence="3 4">
    <name type="scientific">Actinosynnema pretiosum</name>
    <dbReference type="NCBI Taxonomy" id="42197"/>
    <lineage>
        <taxon>Bacteria</taxon>
        <taxon>Bacillati</taxon>
        <taxon>Actinomycetota</taxon>
        <taxon>Actinomycetes</taxon>
        <taxon>Pseudonocardiales</taxon>
        <taxon>Pseudonocardiaceae</taxon>
        <taxon>Actinosynnema</taxon>
    </lineage>
</organism>
<gene>
    <name evidence="3" type="ORF">CNX65_00800</name>
</gene>
<keyword evidence="4" id="KW-1185">Reference proteome</keyword>
<name>A0A290YZ32_9PSEU</name>
<evidence type="ECO:0000313" key="3">
    <source>
        <dbReference type="EMBL" id="ATE52004.1"/>
    </source>
</evidence>
<dbReference type="Proteomes" id="UP000218505">
    <property type="component" value="Chromosome"/>
</dbReference>
<dbReference type="EMBL" id="CP023445">
    <property type="protein sequence ID" value="ATE52004.1"/>
    <property type="molecule type" value="Genomic_DNA"/>
</dbReference>
<evidence type="ECO:0000259" key="2">
    <source>
        <dbReference type="Pfam" id="PF01370"/>
    </source>
</evidence>
<evidence type="ECO:0000256" key="1">
    <source>
        <dbReference type="ARBA" id="ARBA00007637"/>
    </source>
</evidence>
<protein>
    <submittedName>
        <fullName evidence="3">NAD-dependent dehydratase</fullName>
    </submittedName>
</protein>
<dbReference type="KEGG" id="apre:CNX65_00800"/>